<dbReference type="Gene3D" id="3.30.450.20">
    <property type="entry name" value="PAS domain"/>
    <property type="match status" value="1"/>
</dbReference>
<dbReference type="InterPro" id="IPR001610">
    <property type="entry name" value="PAC"/>
</dbReference>
<dbReference type="InterPro" id="IPR000700">
    <property type="entry name" value="PAS-assoc_C"/>
</dbReference>
<dbReference type="SMART" id="SM00388">
    <property type="entry name" value="HisKA"/>
    <property type="match status" value="1"/>
</dbReference>
<evidence type="ECO:0000313" key="14">
    <source>
        <dbReference type="Proteomes" id="UP000632498"/>
    </source>
</evidence>
<keyword evidence="4" id="KW-0808">Transferase</keyword>
<comment type="catalytic activity">
    <reaction evidence="1">
        <text>ATP + protein L-histidine = ADP + protein N-phospho-L-histidine.</text>
        <dbReference type="EC" id="2.7.13.3"/>
    </reaction>
</comment>
<evidence type="ECO:0000256" key="5">
    <source>
        <dbReference type="ARBA" id="ARBA00022777"/>
    </source>
</evidence>
<accession>A0A917BZZ4</accession>
<dbReference type="InterPro" id="IPR005467">
    <property type="entry name" value="His_kinase_dom"/>
</dbReference>
<organism evidence="13 14">
    <name type="scientific">Terasakiella brassicae</name>
    <dbReference type="NCBI Taxonomy" id="1634917"/>
    <lineage>
        <taxon>Bacteria</taxon>
        <taxon>Pseudomonadati</taxon>
        <taxon>Pseudomonadota</taxon>
        <taxon>Alphaproteobacteria</taxon>
        <taxon>Rhodospirillales</taxon>
        <taxon>Terasakiellaceae</taxon>
        <taxon>Terasakiella</taxon>
    </lineage>
</organism>
<dbReference type="SMART" id="SM00448">
    <property type="entry name" value="REC"/>
    <property type="match status" value="1"/>
</dbReference>
<dbReference type="InterPro" id="IPR000014">
    <property type="entry name" value="PAS"/>
</dbReference>
<dbReference type="Pfam" id="PF00072">
    <property type="entry name" value="Response_reg"/>
    <property type="match status" value="1"/>
</dbReference>
<dbReference type="GO" id="GO:0000155">
    <property type="term" value="F:phosphorelay sensor kinase activity"/>
    <property type="evidence" value="ECO:0007669"/>
    <property type="project" value="InterPro"/>
</dbReference>
<gene>
    <name evidence="13" type="ORF">GCM10011332_15100</name>
</gene>
<dbReference type="Proteomes" id="UP000632498">
    <property type="component" value="Unassembled WGS sequence"/>
</dbReference>
<reference evidence="13" key="2">
    <citation type="submission" date="2020-09" db="EMBL/GenBank/DDBJ databases">
        <authorList>
            <person name="Sun Q."/>
            <person name="Zhou Y."/>
        </authorList>
    </citation>
    <scope>NUCLEOTIDE SEQUENCE</scope>
    <source>
        <strain evidence="13">CGMCC 1.15254</strain>
    </source>
</reference>
<feature type="domain" description="PAC" evidence="12">
    <location>
        <begin position="367"/>
        <end position="421"/>
    </location>
</feature>
<dbReference type="InterPro" id="IPR004358">
    <property type="entry name" value="Sig_transdc_His_kin-like_C"/>
</dbReference>
<dbReference type="Pfam" id="PF00512">
    <property type="entry name" value="HisKA"/>
    <property type="match status" value="1"/>
</dbReference>
<dbReference type="SMART" id="SM00091">
    <property type="entry name" value="PAS"/>
    <property type="match status" value="1"/>
</dbReference>
<evidence type="ECO:0000259" key="10">
    <source>
        <dbReference type="PROSITE" id="PS50110"/>
    </source>
</evidence>
<keyword evidence="3 7" id="KW-0597">Phosphoprotein</keyword>
<evidence type="ECO:0000256" key="1">
    <source>
        <dbReference type="ARBA" id="ARBA00000085"/>
    </source>
</evidence>
<dbReference type="Pfam" id="PF13426">
    <property type="entry name" value="PAS_9"/>
    <property type="match status" value="1"/>
</dbReference>
<dbReference type="PRINTS" id="PR00344">
    <property type="entry name" value="BCTRLSENSOR"/>
</dbReference>
<dbReference type="FunFam" id="3.30.565.10:FF:000010">
    <property type="entry name" value="Sensor histidine kinase RcsC"/>
    <property type="match status" value="1"/>
</dbReference>
<evidence type="ECO:0000259" key="12">
    <source>
        <dbReference type="PROSITE" id="PS50113"/>
    </source>
</evidence>
<keyword evidence="14" id="KW-1185">Reference proteome</keyword>
<dbReference type="InterPro" id="IPR011006">
    <property type="entry name" value="CheY-like_superfamily"/>
</dbReference>
<sequence>MLWISFQASIAERDNLSKLYARMIESSITRMVEAVENNLFGILQDLELEEGDIDFAIYERRIDNLIRFAPHIRQIILLRGDDVLFNSNMRSPAKIDLARLNFPEELSNALSLGIQIGDTVHGRFLPEVGDVTSKSSPRKLIPLLLSLKNNPPEATYRVLVGMNAHYLDRLFKTTDLGDRDSYALLRADGTILLSRGRESTSLHVIQKAISSFKEGRDESHLKEQDGGFEKSKTTIRFSSKYPLGIVVSVDHGATFSNWLDENKILILALFLATLGVLFIAFWLYMDLQRSKILRKEIRLLSSAVQQSPVSFLITDKQGVIHYANPAFEKLYGYSRAEYIGQHPSIIKSGLASEEVYKNLWDSINRGETWQGEFINKTKQGRLIPTSSAISPVIDDDGNFDYLVGALMDISVQKALQEKALAASREAQLASEAKSHFLATMSHELRTPMTGINGIIELLQSNQCNPQQVSDLLDDLGSSSNALMMLLNDILDLSKIEAGKLQIELLPCNPGAIIENVLHLFRETAQAKGMELVSNAQEYSDIWVKTDGLRLRQIVSNLVSNAVKFTEIGHVRVNLRITPLVAGKVSLKIVVEDTGIGMTPQQVDTVFQPFTQADASTTRKYGGTGLGLTITQQLCQLLGGRLTIKSALNSGSTFAVDIPVDQVHAPHGDASRDVDIGSLQMLLAEDNRVNQKVVSTLLRQKGHTVDIVSNGQEAVEIAQQKKFDIILMDMQMPVMDGVEAISHIRKEQGLNYTTAIFAFTADAFPEHRGKYLEAGANDVVTKPLNWVQLHEKLTEVFRARVK</sequence>
<dbReference type="PROSITE" id="PS50113">
    <property type="entry name" value="PAC"/>
    <property type="match status" value="1"/>
</dbReference>
<keyword evidence="5" id="KW-0418">Kinase</keyword>
<dbReference type="SUPFAM" id="SSF47384">
    <property type="entry name" value="Homodimeric domain of signal transducing histidine kinase"/>
    <property type="match status" value="1"/>
</dbReference>
<dbReference type="CDD" id="cd17546">
    <property type="entry name" value="REC_hyHK_CKI1_RcsC-like"/>
    <property type="match status" value="1"/>
</dbReference>
<dbReference type="InterPro" id="IPR003594">
    <property type="entry name" value="HATPase_dom"/>
</dbReference>
<dbReference type="InterPro" id="IPR036890">
    <property type="entry name" value="HATPase_C_sf"/>
</dbReference>
<comment type="caution">
    <text evidence="13">The sequence shown here is derived from an EMBL/GenBank/DDBJ whole genome shotgun (WGS) entry which is preliminary data.</text>
</comment>
<dbReference type="AlphaFoldDB" id="A0A917BZZ4"/>
<proteinExistence type="predicted"/>
<evidence type="ECO:0000256" key="2">
    <source>
        <dbReference type="ARBA" id="ARBA00012438"/>
    </source>
</evidence>
<keyword evidence="8" id="KW-0472">Membrane</keyword>
<dbReference type="SUPFAM" id="SSF55785">
    <property type="entry name" value="PYP-like sensor domain (PAS domain)"/>
    <property type="match status" value="1"/>
</dbReference>
<dbReference type="Pfam" id="PF02518">
    <property type="entry name" value="HATPase_c"/>
    <property type="match status" value="1"/>
</dbReference>
<dbReference type="SUPFAM" id="SSF55874">
    <property type="entry name" value="ATPase domain of HSP90 chaperone/DNA topoisomerase II/histidine kinase"/>
    <property type="match status" value="1"/>
</dbReference>
<evidence type="ECO:0000256" key="6">
    <source>
        <dbReference type="ARBA" id="ARBA00023012"/>
    </source>
</evidence>
<dbReference type="SUPFAM" id="SSF52172">
    <property type="entry name" value="CheY-like"/>
    <property type="match status" value="1"/>
</dbReference>
<keyword evidence="8" id="KW-0812">Transmembrane</keyword>
<dbReference type="CDD" id="cd16922">
    <property type="entry name" value="HATPase_EvgS-ArcB-TorS-like"/>
    <property type="match status" value="1"/>
</dbReference>
<evidence type="ECO:0000313" key="13">
    <source>
        <dbReference type="EMBL" id="GGF62254.1"/>
    </source>
</evidence>
<dbReference type="InterPro" id="IPR003661">
    <property type="entry name" value="HisK_dim/P_dom"/>
</dbReference>
<dbReference type="EC" id="2.7.13.3" evidence="2"/>
<evidence type="ECO:0000256" key="7">
    <source>
        <dbReference type="PROSITE-ProRule" id="PRU00169"/>
    </source>
</evidence>
<evidence type="ECO:0000256" key="4">
    <source>
        <dbReference type="ARBA" id="ARBA00022679"/>
    </source>
</evidence>
<protein>
    <recommendedName>
        <fullName evidence="2">histidine kinase</fullName>
        <ecNumber evidence="2">2.7.13.3</ecNumber>
    </recommendedName>
</protein>
<feature type="domain" description="PAS" evidence="11">
    <location>
        <begin position="296"/>
        <end position="341"/>
    </location>
</feature>
<name>A0A917BZZ4_9PROT</name>
<reference evidence="13" key="1">
    <citation type="journal article" date="2014" name="Int. J. Syst. Evol. Microbiol.">
        <title>Complete genome sequence of Corynebacterium casei LMG S-19264T (=DSM 44701T), isolated from a smear-ripened cheese.</title>
        <authorList>
            <consortium name="US DOE Joint Genome Institute (JGI-PGF)"/>
            <person name="Walter F."/>
            <person name="Albersmeier A."/>
            <person name="Kalinowski J."/>
            <person name="Ruckert C."/>
        </authorList>
    </citation>
    <scope>NUCLEOTIDE SEQUENCE</scope>
    <source>
        <strain evidence="13">CGMCC 1.15254</strain>
    </source>
</reference>
<dbReference type="NCBIfam" id="TIGR00229">
    <property type="entry name" value="sensory_box"/>
    <property type="match status" value="1"/>
</dbReference>
<dbReference type="InterPro" id="IPR001789">
    <property type="entry name" value="Sig_transdc_resp-reg_receiver"/>
</dbReference>
<dbReference type="Gene3D" id="3.40.50.2300">
    <property type="match status" value="1"/>
</dbReference>
<dbReference type="PANTHER" id="PTHR43047:SF78">
    <property type="entry name" value="SENSORY_REGULATORY PROTEIN RPFC"/>
    <property type="match status" value="1"/>
</dbReference>
<keyword evidence="6" id="KW-0902">Two-component regulatory system</keyword>
<feature type="domain" description="Response regulatory" evidence="10">
    <location>
        <begin position="679"/>
        <end position="796"/>
    </location>
</feature>
<dbReference type="Gene3D" id="3.30.565.10">
    <property type="entry name" value="Histidine kinase-like ATPase, C-terminal domain"/>
    <property type="match status" value="1"/>
</dbReference>
<feature type="domain" description="Histidine kinase" evidence="9">
    <location>
        <begin position="439"/>
        <end position="661"/>
    </location>
</feature>
<keyword evidence="8" id="KW-1133">Transmembrane helix</keyword>
<dbReference type="SMART" id="SM00086">
    <property type="entry name" value="PAC"/>
    <property type="match status" value="1"/>
</dbReference>
<dbReference type="InterPro" id="IPR035965">
    <property type="entry name" value="PAS-like_dom_sf"/>
</dbReference>
<dbReference type="EMBL" id="BMHV01000009">
    <property type="protein sequence ID" value="GGF62254.1"/>
    <property type="molecule type" value="Genomic_DNA"/>
</dbReference>
<evidence type="ECO:0000256" key="3">
    <source>
        <dbReference type="ARBA" id="ARBA00022553"/>
    </source>
</evidence>
<dbReference type="CDD" id="cd00130">
    <property type="entry name" value="PAS"/>
    <property type="match status" value="1"/>
</dbReference>
<dbReference type="PROSITE" id="PS50110">
    <property type="entry name" value="RESPONSE_REGULATORY"/>
    <property type="match status" value="1"/>
</dbReference>
<dbReference type="PANTHER" id="PTHR43047">
    <property type="entry name" value="TWO-COMPONENT HISTIDINE PROTEIN KINASE"/>
    <property type="match status" value="1"/>
</dbReference>
<dbReference type="Gene3D" id="1.10.287.130">
    <property type="match status" value="1"/>
</dbReference>
<dbReference type="SMART" id="SM00387">
    <property type="entry name" value="HATPase_c"/>
    <property type="match status" value="1"/>
</dbReference>
<dbReference type="InterPro" id="IPR036097">
    <property type="entry name" value="HisK_dim/P_sf"/>
</dbReference>
<dbReference type="PROSITE" id="PS50109">
    <property type="entry name" value="HIS_KIN"/>
    <property type="match status" value="1"/>
</dbReference>
<feature type="transmembrane region" description="Helical" evidence="8">
    <location>
        <begin position="264"/>
        <end position="285"/>
    </location>
</feature>
<feature type="modified residue" description="4-aspartylphosphate" evidence="7">
    <location>
        <position position="728"/>
    </location>
</feature>
<evidence type="ECO:0000259" key="11">
    <source>
        <dbReference type="PROSITE" id="PS50112"/>
    </source>
</evidence>
<dbReference type="CDD" id="cd00082">
    <property type="entry name" value="HisKA"/>
    <property type="match status" value="1"/>
</dbReference>
<evidence type="ECO:0000256" key="8">
    <source>
        <dbReference type="SAM" id="Phobius"/>
    </source>
</evidence>
<dbReference type="PROSITE" id="PS50112">
    <property type="entry name" value="PAS"/>
    <property type="match status" value="1"/>
</dbReference>
<evidence type="ECO:0000259" key="9">
    <source>
        <dbReference type="PROSITE" id="PS50109"/>
    </source>
</evidence>